<dbReference type="OrthoDB" id="336321at2759"/>
<dbReference type="Gene3D" id="3.40.50.300">
    <property type="entry name" value="P-loop containing nucleotide triphosphate hydrolases"/>
    <property type="match status" value="1"/>
</dbReference>
<dbReference type="SUPFAM" id="SSF52540">
    <property type="entry name" value="P-loop containing nucleoside triphosphate hydrolases"/>
    <property type="match status" value="1"/>
</dbReference>
<feature type="domain" description="RecA family profile 1" evidence="3">
    <location>
        <begin position="1"/>
        <end position="147"/>
    </location>
</feature>
<dbReference type="GO" id="GO:0140664">
    <property type="term" value="F:ATP-dependent DNA damage sensor activity"/>
    <property type="evidence" value="ECO:0007669"/>
    <property type="project" value="InterPro"/>
</dbReference>
<reference evidence="4" key="1">
    <citation type="journal article" date="2020" name="Fungal Divers.">
        <title>Resolving the Mortierellaceae phylogeny through synthesis of multi-gene phylogenetics and phylogenomics.</title>
        <authorList>
            <person name="Vandepol N."/>
            <person name="Liber J."/>
            <person name="Desiro A."/>
            <person name="Na H."/>
            <person name="Kennedy M."/>
            <person name="Barry K."/>
            <person name="Grigoriev I.V."/>
            <person name="Miller A.N."/>
            <person name="O'Donnell K."/>
            <person name="Stajich J.E."/>
            <person name="Bonito G."/>
        </authorList>
    </citation>
    <scope>NUCLEOTIDE SEQUENCE</scope>
    <source>
        <strain evidence="4">REB-010B</strain>
    </source>
</reference>
<protein>
    <submittedName>
        <fullName evidence="4">DNA repair protein rad51d</fullName>
    </submittedName>
</protein>
<name>A0A9P6RLS7_9FUNG</name>
<evidence type="ECO:0000256" key="2">
    <source>
        <dbReference type="ARBA" id="ARBA00023242"/>
    </source>
</evidence>
<dbReference type="PROSITE" id="PS50162">
    <property type="entry name" value="RECA_2"/>
    <property type="match status" value="1"/>
</dbReference>
<comment type="caution">
    <text evidence="4">The sequence shown here is derived from an EMBL/GenBank/DDBJ whole genome shotgun (WGS) entry which is preliminary data.</text>
</comment>
<dbReference type="PANTHER" id="PTHR46457">
    <property type="entry name" value="DNA REPAIR PROTEIN RAD51 HOMOLOG 4"/>
    <property type="match status" value="1"/>
</dbReference>
<dbReference type="GO" id="GO:0000723">
    <property type="term" value="P:telomere maintenance"/>
    <property type="evidence" value="ECO:0007669"/>
    <property type="project" value="TreeGrafter"/>
</dbReference>
<dbReference type="GO" id="GO:0005815">
    <property type="term" value="C:microtubule organizing center"/>
    <property type="evidence" value="ECO:0007669"/>
    <property type="project" value="TreeGrafter"/>
</dbReference>
<dbReference type="GO" id="GO:0007131">
    <property type="term" value="P:reciprocal meiotic recombination"/>
    <property type="evidence" value="ECO:0007669"/>
    <property type="project" value="TreeGrafter"/>
</dbReference>
<dbReference type="GO" id="GO:0000400">
    <property type="term" value="F:four-way junction DNA binding"/>
    <property type="evidence" value="ECO:0007669"/>
    <property type="project" value="TreeGrafter"/>
</dbReference>
<sequence>MVHLLVQSKTSRAIWIDTLDGGFSARRTSDVIRAHIARLATERVEMTLTEDRIVDILSRIHVYACRDIYDVIGVVETIRSSCDKTSSEQVQPAQLIVIDSLTTVLTGLLHGTDGAGHATMMHTSRELRGLARDFNIAVLMSYPEEQSPSILMTNNTKPSLGSSWRYATDLQLFLTRLSRVRRHQWQQQPANVLTGEARVVARSNLFGDEVDESAIRVPEDSEGFASMRVAEIMKSKRLRIGEWSLFNLAPGHGNGM</sequence>
<keyword evidence="5" id="KW-1185">Reference proteome</keyword>
<dbReference type="GO" id="GO:0003697">
    <property type="term" value="F:single-stranded DNA binding"/>
    <property type="evidence" value="ECO:0007669"/>
    <property type="project" value="TreeGrafter"/>
</dbReference>
<dbReference type="InterPro" id="IPR020588">
    <property type="entry name" value="RecA_ATP-bd"/>
</dbReference>
<comment type="subcellular location">
    <subcellularLocation>
        <location evidence="1">Nucleus</location>
    </subcellularLocation>
</comment>
<dbReference type="InterPro" id="IPR051988">
    <property type="entry name" value="HRR_RAD51_Paralog"/>
</dbReference>
<proteinExistence type="predicted"/>
<evidence type="ECO:0000259" key="3">
    <source>
        <dbReference type="PROSITE" id="PS50162"/>
    </source>
</evidence>
<evidence type="ECO:0000256" key="1">
    <source>
        <dbReference type="ARBA" id="ARBA00004123"/>
    </source>
</evidence>
<evidence type="ECO:0000313" key="4">
    <source>
        <dbReference type="EMBL" id="KAG0321503.1"/>
    </source>
</evidence>
<dbReference type="Proteomes" id="UP000738325">
    <property type="component" value="Unassembled WGS sequence"/>
</dbReference>
<dbReference type="GO" id="GO:0000724">
    <property type="term" value="P:double-strand break repair via homologous recombination"/>
    <property type="evidence" value="ECO:0007669"/>
    <property type="project" value="TreeGrafter"/>
</dbReference>
<dbReference type="GO" id="GO:0005524">
    <property type="term" value="F:ATP binding"/>
    <property type="evidence" value="ECO:0007669"/>
    <property type="project" value="InterPro"/>
</dbReference>
<dbReference type="PANTHER" id="PTHR46457:SF1">
    <property type="entry name" value="DNA REPAIR PROTEIN RAD51 HOMOLOG 4"/>
    <property type="match status" value="1"/>
</dbReference>
<gene>
    <name evidence="4" type="primary">RAD51D</name>
    <name evidence="4" type="ORF">BGZ99_003886</name>
</gene>
<organism evidence="4 5">
    <name type="scientific">Dissophora globulifera</name>
    <dbReference type="NCBI Taxonomy" id="979702"/>
    <lineage>
        <taxon>Eukaryota</taxon>
        <taxon>Fungi</taxon>
        <taxon>Fungi incertae sedis</taxon>
        <taxon>Mucoromycota</taxon>
        <taxon>Mortierellomycotina</taxon>
        <taxon>Mortierellomycetes</taxon>
        <taxon>Mortierellales</taxon>
        <taxon>Mortierellaceae</taxon>
        <taxon>Dissophora</taxon>
    </lineage>
</organism>
<dbReference type="GO" id="GO:0005657">
    <property type="term" value="C:replication fork"/>
    <property type="evidence" value="ECO:0007669"/>
    <property type="project" value="TreeGrafter"/>
</dbReference>
<accession>A0A9P6RLS7</accession>
<dbReference type="InterPro" id="IPR027417">
    <property type="entry name" value="P-loop_NTPase"/>
</dbReference>
<keyword evidence="2" id="KW-0539">Nucleus</keyword>
<evidence type="ECO:0000313" key="5">
    <source>
        <dbReference type="Proteomes" id="UP000738325"/>
    </source>
</evidence>
<dbReference type="AlphaFoldDB" id="A0A9P6RLS7"/>
<dbReference type="GO" id="GO:0042148">
    <property type="term" value="P:DNA strand invasion"/>
    <property type="evidence" value="ECO:0007669"/>
    <property type="project" value="TreeGrafter"/>
</dbReference>
<dbReference type="GO" id="GO:0033063">
    <property type="term" value="C:Rad51B-Rad51C-Rad51D-XRCC2 complex"/>
    <property type="evidence" value="ECO:0007669"/>
    <property type="project" value="TreeGrafter"/>
</dbReference>
<dbReference type="EMBL" id="JAAAIP010000242">
    <property type="protein sequence ID" value="KAG0321503.1"/>
    <property type="molecule type" value="Genomic_DNA"/>
</dbReference>